<keyword evidence="1" id="KW-0732">Signal</keyword>
<dbReference type="InterPro" id="IPR028994">
    <property type="entry name" value="Integrin_alpha_N"/>
</dbReference>
<sequence>MHRFNTIPIAITFDANHEFLYLIDHSSTFLSQTTYLVGTNPYGVAVVDVNSDNKPDIIVANYGSNNVGVLLNAGNGTFLNQTTYSVGTTPFLAAVADLNHDNKPDIAVVNYGSANISVLLNAGNGTFLSQTTYAVGSNPISVVIVDVNNDNKSDIVVANYVSASFSVLLNTGNGTFLSQATYAVGNNPHSAIVFDVNSDNKPDIVITFYSANNIVVLLNTGNGTFINQSTYLVGTNPYGLAVVDVNNDNKPDIVVANYGSSNIGVLLNVGNGTFLNQTIYAVGTSPQSVVVVDVNNDNKPDIVVANEGYHQGNEDYFCYMYKRQQNGSYSEYARLKADCAFILFDLKPELYHDFRIFTKNKYGDNYERSYSIKVGKPKDLSYLNHDSHHLHSNSNGKISVVHLRQNGNGTTYPVRPYRSKDHLISYESSTLYRSNPQFKSIYSADDDIISSRRNTFKETDLDHPLNVSNDQLNETNQIPIAMQRRSSFQTTTKLNNLDFYTTQELFYFLDK</sequence>
<dbReference type="SUPFAM" id="SSF69318">
    <property type="entry name" value="Integrin alpha N-terminal domain"/>
    <property type="match status" value="1"/>
</dbReference>
<comment type="caution">
    <text evidence="2">The sequence shown here is derived from an EMBL/GenBank/DDBJ whole genome shotgun (WGS) entry which is preliminary data.</text>
</comment>
<evidence type="ECO:0000313" key="2">
    <source>
        <dbReference type="EMBL" id="CAF3637920.1"/>
    </source>
</evidence>
<dbReference type="AlphaFoldDB" id="A0A818QEG7"/>
<gene>
    <name evidence="2" type="ORF">OXD698_LOCUS8305</name>
</gene>
<evidence type="ECO:0000313" key="3">
    <source>
        <dbReference type="Proteomes" id="UP000663844"/>
    </source>
</evidence>
<dbReference type="InterPro" id="IPR013517">
    <property type="entry name" value="FG-GAP"/>
</dbReference>
<organism evidence="2 3">
    <name type="scientific">Adineta steineri</name>
    <dbReference type="NCBI Taxonomy" id="433720"/>
    <lineage>
        <taxon>Eukaryota</taxon>
        <taxon>Metazoa</taxon>
        <taxon>Spiralia</taxon>
        <taxon>Gnathifera</taxon>
        <taxon>Rotifera</taxon>
        <taxon>Eurotatoria</taxon>
        <taxon>Bdelloidea</taxon>
        <taxon>Adinetida</taxon>
        <taxon>Adinetidae</taxon>
        <taxon>Adineta</taxon>
    </lineage>
</organism>
<reference evidence="2" key="1">
    <citation type="submission" date="2021-02" db="EMBL/GenBank/DDBJ databases">
        <authorList>
            <person name="Nowell W R."/>
        </authorList>
    </citation>
    <scope>NUCLEOTIDE SEQUENCE</scope>
</reference>
<proteinExistence type="predicted"/>
<name>A0A818QEG7_9BILA</name>
<accession>A0A818QEG7</accession>
<protein>
    <submittedName>
        <fullName evidence="2">Uncharacterized protein</fullName>
    </submittedName>
</protein>
<dbReference type="EMBL" id="CAJOAZ010000398">
    <property type="protein sequence ID" value="CAF3637920.1"/>
    <property type="molecule type" value="Genomic_DNA"/>
</dbReference>
<evidence type="ECO:0000256" key="1">
    <source>
        <dbReference type="ARBA" id="ARBA00022729"/>
    </source>
</evidence>
<dbReference type="Proteomes" id="UP000663844">
    <property type="component" value="Unassembled WGS sequence"/>
</dbReference>
<dbReference type="Gene3D" id="2.30.30.100">
    <property type="match status" value="5"/>
</dbReference>
<dbReference type="Pfam" id="PF13517">
    <property type="entry name" value="FG-GAP_3"/>
    <property type="match status" value="3"/>
</dbReference>
<dbReference type="PANTHER" id="PTHR46580">
    <property type="entry name" value="SENSOR KINASE-RELATED"/>
    <property type="match status" value="1"/>
</dbReference>